<dbReference type="GeneID" id="19278536"/>
<evidence type="ECO:0008006" key="3">
    <source>
        <dbReference type="Google" id="ProtNLM"/>
    </source>
</evidence>
<proteinExistence type="predicted"/>
<dbReference type="InterPro" id="IPR011042">
    <property type="entry name" value="6-blade_b-propeller_TolB-like"/>
</dbReference>
<gene>
    <name evidence="1" type="ORF">PFICI_13523</name>
</gene>
<dbReference type="eggNOG" id="ENOG502S00D">
    <property type="taxonomic scope" value="Eukaryota"/>
</dbReference>
<evidence type="ECO:0000313" key="1">
    <source>
        <dbReference type="EMBL" id="ETS75039.1"/>
    </source>
</evidence>
<dbReference type="InterPro" id="IPR052998">
    <property type="entry name" value="Hetero-Diels-Alderase-like"/>
</dbReference>
<accession>W3WMP7</accession>
<dbReference type="OrthoDB" id="5233393at2759"/>
<organism evidence="1 2">
    <name type="scientific">Pestalotiopsis fici (strain W106-1 / CGMCC3.15140)</name>
    <dbReference type="NCBI Taxonomy" id="1229662"/>
    <lineage>
        <taxon>Eukaryota</taxon>
        <taxon>Fungi</taxon>
        <taxon>Dikarya</taxon>
        <taxon>Ascomycota</taxon>
        <taxon>Pezizomycotina</taxon>
        <taxon>Sordariomycetes</taxon>
        <taxon>Xylariomycetidae</taxon>
        <taxon>Amphisphaeriales</taxon>
        <taxon>Sporocadaceae</taxon>
        <taxon>Pestalotiopsis</taxon>
    </lineage>
</organism>
<dbReference type="Proteomes" id="UP000030651">
    <property type="component" value="Unassembled WGS sequence"/>
</dbReference>
<dbReference type="AlphaFoldDB" id="W3WMP7"/>
<dbReference type="InParanoid" id="W3WMP7"/>
<keyword evidence="2" id="KW-1185">Reference proteome</keyword>
<dbReference type="SUPFAM" id="SSF63829">
    <property type="entry name" value="Calcium-dependent phosphotriesterase"/>
    <property type="match status" value="1"/>
</dbReference>
<evidence type="ECO:0000313" key="2">
    <source>
        <dbReference type="Proteomes" id="UP000030651"/>
    </source>
</evidence>
<dbReference type="PANTHER" id="PTHR42060">
    <property type="entry name" value="NHL REPEAT-CONTAINING PROTEIN-RELATED"/>
    <property type="match status" value="1"/>
</dbReference>
<dbReference type="Gene3D" id="2.120.10.30">
    <property type="entry name" value="TolB, C-terminal domain"/>
    <property type="match status" value="1"/>
</dbReference>
<name>W3WMP7_PESFW</name>
<dbReference type="HOGENOM" id="CLU_052989_0_0_1"/>
<dbReference type="EMBL" id="KI912119">
    <property type="protein sequence ID" value="ETS75039.1"/>
    <property type="molecule type" value="Genomic_DNA"/>
</dbReference>
<dbReference type="OMA" id="TGVWGDD"/>
<reference evidence="2" key="1">
    <citation type="journal article" date="2015" name="BMC Genomics">
        <title>Genomic and transcriptomic analysis of the endophytic fungus Pestalotiopsis fici reveals its lifestyle and high potential for synthesis of natural products.</title>
        <authorList>
            <person name="Wang X."/>
            <person name="Zhang X."/>
            <person name="Liu L."/>
            <person name="Xiang M."/>
            <person name="Wang W."/>
            <person name="Sun X."/>
            <person name="Che Y."/>
            <person name="Guo L."/>
            <person name="Liu G."/>
            <person name="Guo L."/>
            <person name="Wang C."/>
            <person name="Yin W.B."/>
            <person name="Stadler M."/>
            <person name="Zhang X."/>
            <person name="Liu X."/>
        </authorList>
    </citation>
    <scope>NUCLEOTIDE SEQUENCE [LARGE SCALE GENOMIC DNA]</scope>
    <source>
        <strain evidence="2">W106-1 / CGMCC3.15140</strain>
    </source>
</reference>
<protein>
    <recommendedName>
        <fullName evidence="3">SMP-30/Gluconolactonase/LRE-like region domain-containing protein</fullName>
    </recommendedName>
</protein>
<dbReference type="KEGG" id="pfy:PFICI_13523"/>
<dbReference type="RefSeq" id="XP_007840295.1">
    <property type="nucleotide sequence ID" value="XM_007842104.1"/>
</dbReference>
<dbReference type="PANTHER" id="PTHR42060:SF1">
    <property type="entry name" value="NHL REPEAT-CONTAINING PROTEIN"/>
    <property type="match status" value="1"/>
</dbReference>
<sequence length="335" mass="35110">MPTQASVSPIAGTNGSVSSKTIHQFANLLDWAENIAVRPNGNLLVTLLGLKPQLWQIAEPWTDTPAATLVHTFPSELYGLVGIAETSPDVFVTAGINTTTPSLSSVWEVTFGTDDNDGSESVATRKIADMHNAIVLNGVAAVPGCGDEPSSSSAVLIADSMAGVVFRVDTQTGNVTTAAQVPEMAPLGNMTSTQNIGINGIKIRDGYLYFDNSYAATLYRVKIDETGFVAADAVAENVAVISDETFLDDFVFDTRGNIYIASNHGSTVRRVDMATGDNVVLAGAAGQQTVLGDTAAAFGRTDMDREVLYVTTSGFDVKTAVEPGKVVAINVAGLK</sequence>